<evidence type="ECO:0000313" key="2">
    <source>
        <dbReference type="Proteomes" id="UP000580474"/>
    </source>
</evidence>
<comment type="caution">
    <text evidence="1">The sequence shown here is derived from an EMBL/GenBank/DDBJ whole genome shotgun (WGS) entry which is preliminary data.</text>
</comment>
<protein>
    <submittedName>
        <fullName evidence="1">Uncharacterized protein</fullName>
    </submittedName>
</protein>
<dbReference type="Proteomes" id="UP000580474">
    <property type="component" value="Unassembled WGS sequence"/>
</dbReference>
<accession>A0A840NIL1</accession>
<dbReference type="EMBL" id="JACHIV010000001">
    <property type="protein sequence ID" value="MBB5070891.1"/>
    <property type="molecule type" value="Genomic_DNA"/>
</dbReference>
<reference evidence="1 2" key="1">
    <citation type="submission" date="2020-08" db="EMBL/GenBank/DDBJ databases">
        <title>Sequencing the genomes of 1000 actinobacteria strains.</title>
        <authorList>
            <person name="Klenk H.-P."/>
        </authorList>
    </citation>
    <scope>NUCLEOTIDE SEQUENCE [LARGE SCALE GENOMIC DNA]</scope>
    <source>
        <strain evidence="1 2">DSM 45582</strain>
    </source>
</reference>
<evidence type="ECO:0000313" key="1">
    <source>
        <dbReference type="EMBL" id="MBB5070891.1"/>
    </source>
</evidence>
<dbReference type="AlphaFoldDB" id="A0A840NIL1"/>
<organism evidence="1 2">
    <name type="scientific">Saccharopolyspora gloriosae</name>
    <dbReference type="NCBI Taxonomy" id="455344"/>
    <lineage>
        <taxon>Bacteria</taxon>
        <taxon>Bacillati</taxon>
        <taxon>Actinomycetota</taxon>
        <taxon>Actinomycetes</taxon>
        <taxon>Pseudonocardiales</taxon>
        <taxon>Pseudonocardiaceae</taxon>
        <taxon>Saccharopolyspora</taxon>
    </lineage>
</organism>
<sequence length="37" mass="4140">MTHRPESPSSAVPGHLTQERLEIRLRIISDELPGKTS</sequence>
<keyword evidence="2" id="KW-1185">Reference proteome</keyword>
<name>A0A840NIL1_9PSEU</name>
<gene>
    <name evidence="1" type="ORF">BJ969_003979</name>
</gene>
<proteinExistence type="predicted"/>